<keyword evidence="2" id="KW-1185">Reference proteome</keyword>
<name>A0A397SBN2_9GLOM</name>
<sequence length="200" mass="23208">MANPPPDNKPVKQWTSDEVMEVVDGEMLLSLSVDTLMQVFEIKLKPAYKIMKLVEEKNLSDAMQKIHITTPGTRNSKNVSQGKELCELCMMGVLRVGDELFFQKTYNSYGGIEIKRRFRKWIPTIKENDRENDRGTEIHMQVNSLEVLERKIMVQDLKQEIENHLSIDRENFIKGLQEFNKKKDTGRYNSLDNALKTQGD</sequence>
<evidence type="ECO:0000313" key="1">
    <source>
        <dbReference type="EMBL" id="RIA83690.1"/>
    </source>
</evidence>
<dbReference type="Gene3D" id="1.10.150.50">
    <property type="entry name" value="Transcription Factor, Ets-1"/>
    <property type="match status" value="1"/>
</dbReference>
<dbReference type="SUPFAM" id="SSF47769">
    <property type="entry name" value="SAM/Pointed domain"/>
    <property type="match status" value="1"/>
</dbReference>
<dbReference type="EMBL" id="QKYT01000549">
    <property type="protein sequence ID" value="RIA83690.1"/>
    <property type="molecule type" value="Genomic_DNA"/>
</dbReference>
<organism evidence="1 2">
    <name type="scientific">Glomus cerebriforme</name>
    <dbReference type="NCBI Taxonomy" id="658196"/>
    <lineage>
        <taxon>Eukaryota</taxon>
        <taxon>Fungi</taxon>
        <taxon>Fungi incertae sedis</taxon>
        <taxon>Mucoromycota</taxon>
        <taxon>Glomeromycotina</taxon>
        <taxon>Glomeromycetes</taxon>
        <taxon>Glomerales</taxon>
        <taxon>Glomeraceae</taxon>
        <taxon>Glomus</taxon>
    </lineage>
</organism>
<dbReference type="AlphaFoldDB" id="A0A397SBN2"/>
<gene>
    <name evidence="1" type="ORF">C1645_833407</name>
</gene>
<dbReference type="OrthoDB" id="2337866at2759"/>
<dbReference type="InterPro" id="IPR013761">
    <property type="entry name" value="SAM/pointed_sf"/>
</dbReference>
<comment type="caution">
    <text evidence="1">The sequence shown here is derived from an EMBL/GenBank/DDBJ whole genome shotgun (WGS) entry which is preliminary data.</text>
</comment>
<proteinExistence type="predicted"/>
<accession>A0A397SBN2</accession>
<reference evidence="1 2" key="1">
    <citation type="submission" date="2018-06" db="EMBL/GenBank/DDBJ databases">
        <title>Comparative genomics reveals the genomic features of Rhizophagus irregularis, R. cerebriforme, R. diaphanum and Gigaspora rosea, and their symbiotic lifestyle signature.</title>
        <authorList>
            <person name="Morin E."/>
            <person name="San Clemente H."/>
            <person name="Chen E.C.H."/>
            <person name="De La Providencia I."/>
            <person name="Hainaut M."/>
            <person name="Kuo A."/>
            <person name="Kohler A."/>
            <person name="Murat C."/>
            <person name="Tang N."/>
            <person name="Roy S."/>
            <person name="Loubradou J."/>
            <person name="Henrissat B."/>
            <person name="Grigoriev I.V."/>
            <person name="Corradi N."/>
            <person name="Roux C."/>
            <person name="Martin F.M."/>
        </authorList>
    </citation>
    <scope>NUCLEOTIDE SEQUENCE [LARGE SCALE GENOMIC DNA]</scope>
    <source>
        <strain evidence="1 2">DAOM 227022</strain>
    </source>
</reference>
<evidence type="ECO:0000313" key="2">
    <source>
        <dbReference type="Proteomes" id="UP000265703"/>
    </source>
</evidence>
<dbReference type="Proteomes" id="UP000265703">
    <property type="component" value="Unassembled WGS sequence"/>
</dbReference>
<protein>
    <submittedName>
        <fullName evidence="1">Uncharacterized protein</fullName>
    </submittedName>
</protein>